<dbReference type="AlphaFoldDB" id="A0A182EDL7"/>
<evidence type="ECO:0000313" key="3">
    <source>
        <dbReference type="Proteomes" id="UP000271087"/>
    </source>
</evidence>
<organism evidence="4">
    <name type="scientific">Onchocerca ochengi</name>
    <name type="common">Filarial nematode worm</name>
    <dbReference type="NCBI Taxonomy" id="42157"/>
    <lineage>
        <taxon>Eukaryota</taxon>
        <taxon>Metazoa</taxon>
        <taxon>Ecdysozoa</taxon>
        <taxon>Nematoda</taxon>
        <taxon>Chromadorea</taxon>
        <taxon>Rhabditida</taxon>
        <taxon>Spirurina</taxon>
        <taxon>Spiruromorpha</taxon>
        <taxon>Filarioidea</taxon>
        <taxon>Onchocercidae</taxon>
        <taxon>Onchocerca</taxon>
    </lineage>
</organism>
<dbReference type="WBParaSite" id="nOo.2.0.1.t06168-RA">
    <property type="protein sequence ID" value="nOo.2.0.1.t06168-RA"/>
    <property type="gene ID" value="nOo.2.0.1.g06168"/>
</dbReference>
<dbReference type="SUPFAM" id="SSF46565">
    <property type="entry name" value="Chaperone J-domain"/>
    <property type="match status" value="1"/>
</dbReference>
<dbReference type="STRING" id="42157.A0A182EDL7"/>
<reference evidence="2 3" key="2">
    <citation type="submission" date="2018-08" db="EMBL/GenBank/DDBJ databases">
        <authorList>
            <person name="Laetsch R D."/>
            <person name="Stevens L."/>
            <person name="Kumar S."/>
            <person name="Blaxter L. M."/>
        </authorList>
    </citation>
    <scope>NUCLEOTIDE SEQUENCE [LARGE SCALE GENOMIC DNA]</scope>
</reference>
<dbReference type="EMBL" id="UYRW01001842">
    <property type="protein sequence ID" value="VDK81290.1"/>
    <property type="molecule type" value="Genomic_DNA"/>
</dbReference>
<gene>
    <name evidence="2" type="ORF">NOO_LOCUS6168</name>
</gene>
<evidence type="ECO:0000313" key="4">
    <source>
        <dbReference type="WBParaSite" id="nOo.2.0.1.t06168-RA"/>
    </source>
</evidence>
<dbReference type="Proteomes" id="UP000271087">
    <property type="component" value="Unassembled WGS sequence"/>
</dbReference>
<dbReference type="PROSITE" id="PS50076">
    <property type="entry name" value="DNAJ_2"/>
    <property type="match status" value="1"/>
</dbReference>
<reference evidence="4" key="1">
    <citation type="submission" date="2016-06" db="UniProtKB">
        <authorList>
            <consortium name="WormBaseParasite"/>
        </authorList>
    </citation>
    <scope>IDENTIFICATION</scope>
</reference>
<accession>A0A182EDL7</accession>
<evidence type="ECO:0000313" key="2">
    <source>
        <dbReference type="EMBL" id="VDK81290.1"/>
    </source>
</evidence>
<keyword evidence="3" id="KW-1185">Reference proteome</keyword>
<feature type="domain" description="J" evidence="1">
    <location>
        <begin position="1"/>
        <end position="55"/>
    </location>
</feature>
<protein>
    <submittedName>
        <fullName evidence="4">J domain-containing protein</fullName>
    </submittedName>
</protein>
<sequence>MEATVGLSYDELHPDRKDCSNNQEVKRRSDAFVELTTAYEVLKVPERRQSYDMSLDDSRIFTDWTEGSRKSADCVGRSRTSADCVGRSRTSADSTESSSFDGLFAHSQYINRKKQAVELGRNILWILAEFWCLWRLFKIYSAISGCRSNRRRNIN</sequence>
<dbReference type="InterPro" id="IPR001623">
    <property type="entry name" value="DnaJ_domain"/>
</dbReference>
<dbReference type="Gene3D" id="1.10.287.110">
    <property type="entry name" value="DnaJ domain"/>
    <property type="match status" value="1"/>
</dbReference>
<dbReference type="Pfam" id="PF00226">
    <property type="entry name" value="DnaJ"/>
    <property type="match status" value="1"/>
</dbReference>
<evidence type="ECO:0000259" key="1">
    <source>
        <dbReference type="PROSITE" id="PS50076"/>
    </source>
</evidence>
<dbReference type="InterPro" id="IPR036869">
    <property type="entry name" value="J_dom_sf"/>
</dbReference>
<name>A0A182EDL7_ONCOC</name>
<proteinExistence type="predicted"/>
<dbReference type="OrthoDB" id="552049at2759"/>